<comment type="caution">
    <text evidence="1">The sequence shown here is derived from an EMBL/GenBank/DDBJ whole genome shotgun (WGS) entry which is preliminary data.</text>
</comment>
<dbReference type="Gramene" id="OIT36120">
    <property type="protein sequence ID" value="OIT36120"/>
    <property type="gene ID" value="A4A49_25813"/>
</dbReference>
<dbReference type="AlphaFoldDB" id="A0A314L3C8"/>
<dbReference type="SMR" id="A0A314L3C8"/>
<proteinExistence type="predicted"/>
<dbReference type="Proteomes" id="UP000187609">
    <property type="component" value="Unassembled WGS sequence"/>
</dbReference>
<name>A0A314L3C8_NICAT</name>
<sequence length="67" mass="8234">MKKWLCFFKTLPPLTVSRKIYRSCLHQYEALQAKTWARDRAKQEEIWKTEKETMQSRKIFKNQKILT</sequence>
<keyword evidence="2" id="KW-1185">Reference proteome</keyword>
<gene>
    <name evidence="1" type="ORF">A4A49_25813</name>
</gene>
<protein>
    <submittedName>
        <fullName evidence="1">Uncharacterized protein</fullName>
    </submittedName>
</protein>
<organism evidence="1 2">
    <name type="scientific">Nicotiana attenuata</name>
    <name type="common">Coyote tobacco</name>
    <dbReference type="NCBI Taxonomy" id="49451"/>
    <lineage>
        <taxon>Eukaryota</taxon>
        <taxon>Viridiplantae</taxon>
        <taxon>Streptophyta</taxon>
        <taxon>Embryophyta</taxon>
        <taxon>Tracheophyta</taxon>
        <taxon>Spermatophyta</taxon>
        <taxon>Magnoliopsida</taxon>
        <taxon>eudicotyledons</taxon>
        <taxon>Gunneridae</taxon>
        <taxon>Pentapetalae</taxon>
        <taxon>asterids</taxon>
        <taxon>lamiids</taxon>
        <taxon>Solanales</taxon>
        <taxon>Solanaceae</taxon>
        <taxon>Nicotianoideae</taxon>
        <taxon>Nicotianeae</taxon>
        <taxon>Nicotiana</taxon>
    </lineage>
</organism>
<accession>A0A314L3C8</accession>
<dbReference type="EMBL" id="MJEQ01000470">
    <property type="protein sequence ID" value="OIT36120.1"/>
    <property type="molecule type" value="Genomic_DNA"/>
</dbReference>
<evidence type="ECO:0000313" key="2">
    <source>
        <dbReference type="Proteomes" id="UP000187609"/>
    </source>
</evidence>
<reference evidence="1" key="1">
    <citation type="submission" date="2016-11" db="EMBL/GenBank/DDBJ databases">
        <title>The genome of Nicotiana attenuata.</title>
        <authorList>
            <person name="Xu S."/>
            <person name="Brockmoeller T."/>
            <person name="Gaquerel E."/>
            <person name="Navarro A."/>
            <person name="Kuhl H."/>
            <person name="Gase K."/>
            <person name="Ling Z."/>
            <person name="Zhou W."/>
            <person name="Kreitzer C."/>
            <person name="Stanke M."/>
            <person name="Tang H."/>
            <person name="Lyons E."/>
            <person name="Pandey P."/>
            <person name="Pandey S.P."/>
            <person name="Timmermann B."/>
            <person name="Baldwin I.T."/>
        </authorList>
    </citation>
    <scope>NUCLEOTIDE SEQUENCE [LARGE SCALE GENOMIC DNA]</scope>
    <source>
        <strain evidence="1">UT</strain>
    </source>
</reference>
<evidence type="ECO:0000313" key="1">
    <source>
        <dbReference type="EMBL" id="OIT36120.1"/>
    </source>
</evidence>